<name>A0A495ULH3_9GAMM</name>
<comment type="caution">
    <text evidence="1">The sequence shown here is derived from an EMBL/GenBank/DDBJ whole genome shotgun (WGS) entry which is preliminary data.</text>
</comment>
<dbReference type="AlphaFoldDB" id="A0A495ULH3"/>
<organism evidence="1 2">
    <name type="scientific">Thiocapsa rosea</name>
    <dbReference type="NCBI Taxonomy" id="69360"/>
    <lineage>
        <taxon>Bacteria</taxon>
        <taxon>Pseudomonadati</taxon>
        <taxon>Pseudomonadota</taxon>
        <taxon>Gammaproteobacteria</taxon>
        <taxon>Chromatiales</taxon>
        <taxon>Chromatiaceae</taxon>
        <taxon>Thiocapsa</taxon>
    </lineage>
</organism>
<dbReference type="OrthoDB" id="6215778at2"/>
<evidence type="ECO:0000313" key="2">
    <source>
        <dbReference type="Proteomes" id="UP000274556"/>
    </source>
</evidence>
<dbReference type="Proteomes" id="UP000274556">
    <property type="component" value="Unassembled WGS sequence"/>
</dbReference>
<dbReference type="EMBL" id="RBXL01000002">
    <property type="protein sequence ID" value="RKT37919.1"/>
    <property type="molecule type" value="Genomic_DNA"/>
</dbReference>
<sequence length="75" mass="8585">MARFEPCHGKNACRDNGERCLTCGRESSEIARLRACVEELANLALEHGYDNSEEFAAYVARKLFKTIAHRREQLQ</sequence>
<evidence type="ECO:0000313" key="1">
    <source>
        <dbReference type="EMBL" id="RKT37919.1"/>
    </source>
</evidence>
<keyword evidence="2" id="KW-1185">Reference proteome</keyword>
<proteinExistence type="predicted"/>
<gene>
    <name evidence="1" type="ORF">BDD21_5430</name>
</gene>
<dbReference type="RefSeq" id="WP_120800210.1">
    <property type="nucleotide sequence ID" value="NZ_RBXL01000002.1"/>
</dbReference>
<reference evidence="1 2" key="1">
    <citation type="submission" date="2018-10" db="EMBL/GenBank/DDBJ databases">
        <title>Genomic Encyclopedia of Archaeal and Bacterial Type Strains, Phase II (KMG-II): from individual species to whole genera.</title>
        <authorList>
            <person name="Goeker M."/>
        </authorList>
    </citation>
    <scope>NUCLEOTIDE SEQUENCE [LARGE SCALE GENOMIC DNA]</scope>
    <source>
        <strain evidence="1 2">DSM 235</strain>
    </source>
</reference>
<accession>A0A495ULH3</accession>
<protein>
    <submittedName>
        <fullName evidence="1">Uncharacterized protein</fullName>
    </submittedName>
</protein>